<comment type="caution">
    <text evidence="2">The sequence shown here is derived from an EMBL/GenBank/DDBJ whole genome shotgun (WGS) entry which is preliminary data.</text>
</comment>
<evidence type="ECO:0000313" key="3">
    <source>
        <dbReference type="Proteomes" id="UP001224516"/>
    </source>
</evidence>
<evidence type="ECO:0000256" key="1">
    <source>
        <dbReference type="SAM" id="Coils"/>
    </source>
</evidence>
<reference evidence="2 3" key="1">
    <citation type="submission" date="2023-12" db="EMBL/GenBank/DDBJ databases">
        <title>Evaluation and characterization of a potential secondary metabolite violacein from indigenous Chromobacterium amazonense SAM215.</title>
        <authorList>
            <person name="Tarafdar M.R."/>
            <person name="Abedin S.M."/>
            <person name="Atiqua A."/>
            <person name="Saha A."/>
            <person name="Khan S.N."/>
        </authorList>
    </citation>
    <scope>NUCLEOTIDE SEQUENCE [LARGE SCALE GENOMIC DNA]</scope>
    <source>
        <strain evidence="2 3">SAM215</strain>
    </source>
</reference>
<organism evidence="2 3">
    <name type="scientific">Chromobacterium amazonense</name>
    <dbReference type="NCBI Taxonomy" id="1382803"/>
    <lineage>
        <taxon>Bacteria</taxon>
        <taxon>Pseudomonadati</taxon>
        <taxon>Pseudomonadota</taxon>
        <taxon>Betaproteobacteria</taxon>
        <taxon>Neisseriales</taxon>
        <taxon>Chromobacteriaceae</taxon>
        <taxon>Chromobacterium</taxon>
    </lineage>
</organism>
<dbReference type="RefSeq" id="WP_307911962.1">
    <property type="nucleotide sequence ID" value="NZ_JAVFJF020000075.1"/>
</dbReference>
<sequence length="192" mass="21804">MTSKQFHPNKHSIREQVFPFEMDCPATMDQQRLLLSYPLFFRAAQHPLTYLSNLGYWGIQCGPGWLQIVEKAASEIETELQGLLERLNNTLELASVDRRLQRLPAVPKHGDEGHEDGETVLIPFCSEIKVAEGELHIGVSSGYLCDWPTWQRIRAAVMKAQLEAKTRCERCGKPGLLRVGYWERVYCEGCAG</sequence>
<keyword evidence="3" id="KW-1185">Reference proteome</keyword>
<protein>
    <submittedName>
        <fullName evidence="2">Uncharacterized protein</fullName>
    </submittedName>
</protein>
<gene>
    <name evidence="2" type="ORF">QCL97_019570</name>
</gene>
<accession>A0ABU8V6Y0</accession>
<feature type="coiled-coil region" evidence="1">
    <location>
        <begin position="66"/>
        <end position="93"/>
    </location>
</feature>
<proteinExistence type="predicted"/>
<name>A0ABU8V6Y0_9NEIS</name>
<dbReference type="Proteomes" id="UP001224516">
    <property type="component" value="Unassembled WGS sequence"/>
</dbReference>
<evidence type="ECO:0000313" key="2">
    <source>
        <dbReference type="EMBL" id="MEJ8676935.1"/>
    </source>
</evidence>
<dbReference type="EMBL" id="JAVFJF020000075">
    <property type="protein sequence ID" value="MEJ8676935.1"/>
    <property type="molecule type" value="Genomic_DNA"/>
</dbReference>
<keyword evidence="1" id="KW-0175">Coiled coil</keyword>